<sequence length="165" mass="18958">MLRANRNEIAAAMNIQQNHFRWYAAFHDEGEHPHVHMMAWSMEPGEAYLTREGIHKIKSTLTNQIFKQEMLHTYEQKSQSRDELVREARKAIRKLTQEMAKSICTEPAIEQKMEQLAGQLETVKGQARAGAARPAGGEPVQGDTVRESWVKETKPKGRYFVPWAL</sequence>
<evidence type="ECO:0000256" key="2">
    <source>
        <dbReference type="SAM" id="MobiDB-lite"/>
    </source>
</evidence>
<feature type="coiled-coil region" evidence="1">
    <location>
        <begin position="74"/>
        <end position="101"/>
    </location>
</feature>
<feature type="compositionally biased region" description="Low complexity" evidence="2">
    <location>
        <begin position="127"/>
        <end position="137"/>
    </location>
</feature>
<evidence type="ECO:0000256" key="1">
    <source>
        <dbReference type="SAM" id="Coils"/>
    </source>
</evidence>
<organism evidence="3 4">
    <name type="scientific">Anaerotruncus colihominis</name>
    <dbReference type="NCBI Taxonomy" id="169435"/>
    <lineage>
        <taxon>Bacteria</taxon>
        <taxon>Bacillati</taxon>
        <taxon>Bacillota</taxon>
        <taxon>Clostridia</taxon>
        <taxon>Eubacteriales</taxon>
        <taxon>Oscillospiraceae</taxon>
        <taxon>Anaerotruncus</taxon>
    </lineage>
</organism>
<keyword evidence="1" id="KW-0175">Coiled coil</keyword>
<dbReference type="InterPro" id="IPR041073">
    <property type="entry name" value="MobL"/>
</dbReference>
<protein>
    <submittedName>
        <fullName evidence="3">Uncharacterized protein</fullName>
    </submittedName>
</protein>
<gene>
    <name evidence="3" type="ORF">ERS852551_02748</name>
</gene>
<reference evidence="3 4" key="1">
    <citation type="submission" date="2015-09" db="EMBL/GenBank/DDBJ databases">
        <authorList>
            <consortium name="Pathogen Informatics"/>
        </authorList>
    </citation>
    <scope>NUCLEOTIDE SEQUENCE [LARGE SCALE GENOMIC DNA]</scope>
    <source>
        <strain evidence="3 4">2789STDY5834939</strain>
    </source>
</reference>
<dbReference type="Pfam" id="PF18555">
    <property type="entry name" value="MobL"/>
    <property type="match status" value="1"/>
</dbReference>
<proteinExistence type="predicted"/>
<dbReference type="Proteomes" id="UP000095765">
    <property type="component" value="Unassembled WGS sequence"/>
</dbReference>
<dbReference type="InterPro" id="IPR048102">
    <property type="entry name" value="MobP3"/>
</dbReference>
<feature type="region of interest" description="Disordered" evidence="2">
    <location>
        <begin position="127"/>
        <end position="146"/>
    </location>
</feature>
<dbReference type="AlphaFoldDB" id="A0A174SU88"/>
<name>A0A174SU88_9FIRM</name>
<accession>A0A174SU88</accession>
<dbReference type="NCBIfam" id="NF041499">
    <property type="entry name" value="MobP3"/>
    <property type="match status" value="1"/>
</dbReference>
<evidence type="ECO:0000313" key="4">
    <source>
        <dbReference type="Proteomes" id="UP000095765"/>
    </source>
</evidence>
<dbReference type="EMBL" id="CZBE01000021">
    <property type="protein sequence ID" value="CUQ01202.1"/>
    <property type="molecule type" value="Genomic_DNA"/>
</dbReference>
<evidence type="ECO:0000313" key="3">
    <source>
        <dbReference type="EMBL" id="CUQ01202.1"/>
    </source>
</evidence>